<evidence type="ECO:0000256" key="4">
    <source>
        <dbReference type="ARBA" id="ARBA00022692"/>
    </source>
</evidence>
<name>X7FCF4_9RHOB</name>
<dbReference type="Pfam" id="PF03547">
    <property type="entry name" value="Mem_trans"/>
    <property type="match status" value="1"/>
</dbReference>
<dbReference type="PANTHER" id="PTHR36838:SF3">
    <property type="entry name" value="TRANSPORTER AUXIN EFFLUX CARRIER EC FAMILY"/>
    <property type="match status" value="1"/>
</dbReference>
<feature type="transmembrane region" description="Helical" evidence="7">
    <location>
        <begin position="226"/>
        <end position="247"/>
    </location>
</feature>
<keyword evidence="2" id="KW-0813">Transport</keyword>
<evidence type="ECO:0000256" key="5">
    <source>
        <dbReference type="ARBA" id="ARBA00022989"/>
    </source>
</evidence>
<feature type="transmembrane region" description="Helical" evidence="7">
    <location>
        <begin position="65"/>
        <end position="88"/>
    </location>
</feature>
<dbReference type="EMBL" id="JAME01000007">
    <property type="protein sequence ID" value="ETX29734.1"/>
    <property type="molecule type" value="Genomic_DNA"/>
</dbReference>
<evidence type="ECO:0000313" key="9">
    <source>
        <dbReference type="Proteomes" id="UP000023430"/>
    </source>
</evidence>
<evidence type="ECO:0000313" key="8">
    <source>
        <dbReference type="EMBL" id="ETX29734.1"/>
    </source>
</evidence>
<dbReference type="eggNOG" id="COG0679">
    <property type="taxonomic scope" value="Bacteria"/>
</dbReference>
<dbReference type="AlphaFoldDB" id="X7FCF4"/>
<dbReference type="OrthoDB" id="9810457at2"/>
<comment type="subcellular location">
    <subcellularLocation>
        <location evidence="1">Membrane</location>
        <topology evidence="1">Multi-pass membrane protein</topology>
    </subcellularLocation>
</comment>
<dbReference type="GO" id="GO:0055085">
    <property type="term" value="P:transmembrane transport"/>
    <property type="evidence" value="ECO:0007669"/>
    <property type="project" value="InterPro"/>
</dbReference>
<feature type="transmembrane region" description="Helical" evidence="7">
    <location>
        <begin position="167"/>
        <end position="187"/>
    </location>
</feature>
<feature type="transmembrane region" description="Helical" evidence="7">
    <location>
        <begin position="259"/>
        <end position="278"/>
    </location>
</feature>
<keyword evidence="4 7" id="KW-0812">Transmembrane</keyword>
<evidence type="ECO:0000256" key="2">
    <source>
        <dbReference type="ARBA" id="ARBA00022448"/>
    </source>
</evidence>
<evidence type="ECO:0000256" key="7">
    <source>
        <dbReference type="SAM" id="Phobius"/>
    </source>
</evidence>
<feature type="transmembrane region" description="Helical" evidence="7">
    <location>
        <begin position="199"/>
        <end position="219"/>
    </location>
</feature>
<dbReference type="Proteomes" id="UP000023430">
    <property type="component" value="Unassembled WGS sequence"/>
</dbReference>
<evidence type="ECO:0000256" key="6">
    <source>
        <dbReference type="ARBA" id="ARBA00023136"/>
    </source>
</evidence>
<dbReference type="PATRIC" id="fig|1449351.3.peg.1236"/>
<feature type="transmembrane region" description="Helical" evidence="7">
    <location>
        <begin position="285"/>
        <end position="305"/>
    </location>
</feature>
<keyword evidence="3" id="KW-1003">Cell membrane</keyword>
<comment type="caution">
    <text evidence="8">The sequence shown here is derived from an EMBL/GenBank/DDBJ whole genome shotgun (WGS) entry which is preliminary data.</text>
</comment>
<dbReference type="InterPro" id="IPR004776">
    <property type="entry name" value="Mem_transp_PIN-like"/>
</dbReference>
<feature type="transmembrane region" description="Helical" evidence="7">
    <location>
        <begin position="7"/>
        <end position="27"/>
    </location>
</feature>
<feature type="transmembrane region" description="Helical" evidence="7">
    <location>
        <begin position="126"/>
        <end position="146"/>
    </location>
</feature>
<reference evidence="8 9" key="1">
    <citation type="submission" date="2014-01" db="EMBL/GenBank/DDBJ databases">
        <title>Roseivivax isoporae LMG 25204 Genome Sequencing.</title>
        <authorList>
            <person name="Lai Q."/>
            <person name="Li G."/>
            <person name="Shao Z."/>
        </authorList>
    </citation>
    <scope>NUCLEOTIDE SEQUENCE [LARGE SCALE GENOMIC DNA]</scope>
    <source>
        <strain evidence="8 9">LMG 25204</strain>
    </source>
</reference>
<dbReference type="PANTHER" id="PTHR36838">
    <property type="entry name" value="AUXIN EFFLUX CARRIER FAMILY PROTEIN"/>
    <property type="match status" value="1"/>
</dbReference>
<accession>X7FCF4</accession>
<keyword evidence="5 7" id="KW-1133">Transmembrane helix</keyword>
<sequence>MQSLIEVILPVFLLIGAGYAAVWRGLFADSAVDGLMVFTQQFAIPCLLFRAIWTLDIGQSFHPALLLSFYAGSASCFAAGLLAARVVFGRDWEDAVAIGFCCLFANSLLLGIPITERAYGPDALEANYAIIAMHAPFCYGLGITAMEIVRARGARLTSLPGKVVGAMFRNALVIGIAFGAVFNLFGLGLPGPVTDALDMMIRTALPAALFGLGGVLYRYRPEGDLRIVGFVCAVTLLLHPAITWSLGRSLALSTVDLRSAVVTAAMAPGVNAYVFANMYGRARRVAASSVLLATALSIVTAWFWLSVLP</sequence>
<evidence type="ECO:0000256" key="1">
    <source>
        <dbReference type="ARBA" id="ARBA00004141"/>
    </source>
</evidence>
<keyword evidence="6 7" id="KW-0472">Membrane</keyword>
<evidence type="ECO:0000256" key="3">
    <source>
        <dbReference type="ARBA" id="ARBA00022475"/>
    </source>
</evidence>
<gene>
    <name evidence="8" type="ORF">RISW2_21000</name>
</gene>
<protein>
    <submittedName>
        <fullName evidence="8">Malonate transporter</fullName>
    </submittedName>
</protein>
<feature type="transmembrane region" description="Helical" evidence="7">
    <location>
        <begin position="95"/>
        <end position="114"/>
    </location>
</feature>
<organism evidence="8 9">
    <name type="scientific">Roseivivax isoporae LMG 25204</name>
    <dbReference type="NCBI Taxonomy" id="1449351"/>
    <lineage>
        <taxon>Bacteria</taxon>
        <taxon>Pseudomonadati</taxon>
        <taxon>Pseudomonadota</taxon>
        <taxon>Alphaproteobacteria</taxon>
        <taxon>Rhodobacterales</taxon>
        <taxon>Roseobacteraceae</taxon>
        <taxon>Roseivivax</taxon>
    </lineage>
</organism>
<proteinExistence type="predicted"/>
<dbReference type="STRING" id="1449351.RISW2_21000"/>
<dbReference type="RefSeq" id="WP_043768014.1">
    <property type="nucleotide sequence ID" value="NZ_JAME01000007.1"/>
</dbReference>
<keyword evidence="9" id="KW-1185">Reference proteome</keyword>
<dbReference type="GO" id="GO:0016020">
    <property type="term" value="C:membrane"/>
    <property type="evidence" value="ECO:0007669"/>
    <property type="project" value="UniProtKB-SubCell"/>
</dbReference>